<dbReference type="Proteomes" id="UP000046393">
    <property type="component" value="Unplaced"/>
</dbReference>
<keyword evidence="1" id="KW-1185">Reference proteome</keyword>
<reference evidence="2" key="1">
    <citation type="submission" date="2017-02" db="UniProtKB">
        <authorList>
            <consortium name="WormBaseParasite"/>
        </authorList>
    </citation>
    <scope>IDENTIFICATION</scope>
</reference>
<evidence type="ECO:0000313" key="1">
    <source>
        <dbReference type="Proteomes" id="UP000046393"/>
    </source>
</evidence>
<accession>A0A0N5ABX2</accession>
<dbReference type="WBParaSite" id="SMUV_0000164801-mRNA-1">
    <property type="protein sequence ID" value="SMUV_0000164801-mRNA-1"/>
    <property type="gene ID" value="SMUV_0000164801"/>
</dbReference>
<dbReference type="AlphaFoldDB" id="A0A0N5ABX2"/>
<protein>
    <submittedName>
        <fullName evidence="2">TORC_N domain-containing protein</fullName>
    </submittedName>
</protein>
<name>A0A0N5ABX2_9BILA</name>
<proteinExistence type="predicted"/>
<evidence type="ECO:0000313" key="2">
    <source>
        <dbReference type="WBParaSite" id="SMUV_0000164801-mRNA-1"/>
    </source>
</evidence>
<sequence>MISERKHPKAFATVTMNQCDDDRCFISNLRTVDTVPIRKASLLRSLHTDRRFRGVTMVAGALSPFSEPGWPQYEMPMNRCANGGDLTQYPQQPGIAPNLQQKDMSLPIQKVSTTPSMCSMPVATSSTANDLSCNPLLKSLVTSTPASASSIGLIGSENTEVRNLMDQIDPTHSLNDLGDGCLDGILNGPNDDCAQQPSTSDVRVTLSVHLVFIVFIECFISQFELPHGSQATLRAKHANHWNRS</sequence>
<organism evidence="1 2">
    <name type="scientific">Syphacia muris</name>
    <dbReference type="NCBI Taxonomy" id="451379"/>
    <lineage>
        <taxon>Eukaryota</taxon>
        <taxon>Metazoa</taxon>
        <taxon>Ecdysozoa</taxon>
        <taxon>Nematoda</taxon>
        <taxon>Chromadorea</taxon>
        <taxon>Rhabditida</taxon>
        <taxon>Spirurina</taxon>
        <taxon>Oxyuridomorpha</taxon>
        <taxon>Oxyuroidea</taxon>
        <taxon>Oxyuridae</taxon>
        <taxon>Syphacia</taxon>
    </lineage>
</organism>